<dbReference type="SMART" id="SM00116">
    <property type="entry name" value="CBS"/>
    <property type="match status" value="2"/>
</dbReference>
<proteinExistence type="predicted"/>
<dbReference type="InterPro" id="IPR046342">
    <property type="entry name" value="CBS_dom_sf"/>
</dbReference>
<keyword evidence="1 2" id="KW-0129">CBS domain</keyword>
<protein>
    <submittedName>
        <fullName evidence="4">CBS domain-containing protein</fullName>
    </submittedName>
</protein>
<dbReference type="Proteomes" id="UP000242869">
    <property type="component" value="Unassembled WGS sequence"/>
</dbReference>
<accession>A0A1I5DHI3</accession>
<evidence type="ECO:0000313" key="5">
    <source>
        <dbReference type="Proteomes" id="UP000242869"/>
    </source>
</evidence>
<dbReference type="PROSITE" id="PS51371">
    <property type="entry name" value="CBS"/>
    <property type="match status" value="2"/>
</dbReference>
<sequence length="143" mass="15836">MKTARQQLAEKALPVTISVSPSHTVFQALQVMAEWNIGAVLVMNGNELAGIFSERDYARRVVLAGKSTATTPVSEVMSPCAFCVLPDIPVDECLALMVEKRIRYLPIQEGGKVQGLLSIEELVRATITEHQFALEQLESYIYR</sequence>
<evidence type="ECO:0000256" key="2">
    <source>
        <dbReference type="PROSITE-ProRule" id="PRU00703"/>
    </source>
</evidence>
<dbReference type="AlphaFoldDB" id="A0A1I5DHI3"/>
<dbReference type="Pfam" id="PF00571">
    <property type="entry name" value="CBS"/>
    <property type="match status" value="2"/>
</dbReference>
<evidence type="ECO:0000313" key="4">
    <source>
        <dbReference type="EMBL" id="SFN98724.1"/>
    </source>
</evidence>
<dbReference type="SUPFAM" id="SSF54631">
    <property type="entry name" value="CBS-domain pair"/>
    <property type="match status" value="1"/>
</dbReference>
<gene>
    <name evidence="4" type="ORF">SAMN05660284_02662</name>
</gene>
<name>A0A1I5DHI3_9NEIS</name>
<dbReference type="EMBL" id="FOVE01000025">
    <property type="protein sequence ID" value="SFN98724.1"/>
    <property type="molecule type" value="Genomic_DNA"/>
</dbReference>
<organism evidence="4 5">
    <name type="scientific">Formivibrio citricus</name>
    <dbReference type="NCBI Taxonomy" id="83765"/>
    <lineage>
        <taxon>Bacteria</taxon>
        <taxon>Pseudomonadati</taxon>
        <taxon>Pseudomonadota</taxon>
        <taxon>Betaproteobacteria</taxon>
        <taxon>Neisseriales</taxon>
        <taxon>Chitinibacteraceae</taxon>
        <taxon>Formivibrio</taxon>
    </lineage>
</organism>
<evidence type="ECO:0000259" key="3">
    <source>
        <dbReference type="PROSITE" id="PS51371"/>
    </source>
</evidence>
<dbReference type="PANTHER" id="PTHR43080">
    <property type="entry name" value="CBS DOMAIN-CONTAINING PROTEIN CBSX3, MITOCHONDRIAL"/>
    <property type="match status" value="1"/>
</dbReference>
<keyword evidence="5" id="KW-1185">Reference proteome</keyword>
<dbReference type="Gene3D" id="3.10.580.10">
    <property type="entry name" value="CBS-domain"/>
    <property type="match status" value="1"/>
</dbReference>
<dbReference type="InterPro" id="IPR000644">
    <property type="entry name" value="CBS_dom"/>
</dbReference>
<dbReference type="STRING" id="83765.SAMN05660284_02662"/>
<dbReference type="RefSeq" id="WP_091197763.1">
    <property type="nucleotide sequence ID" value="NZ_FOVE01000025.1"/>
</dbReference>
<dbReference type="InterPro" id="IPR044725">
    <property type="entry name" value="CBSX3_CBS_dom"/>
</dbReference>
<dbReference type="OrthoDB" id="9807125at2"/>
<feature type="domain" description="CBS" evidence="3">
    <location>
        <begin position="77"/>
        <end position="132"/>
    </location>
</feature>
<dbReference type="CDD" id="cd04623">
    <property type="entry name" value="CBS_pair_bac_euk"/>
    <property type="match status" value="1"/>
</dbReference>
<feature type="domain" description="CBS" evidence="3">
    <location>
        <begin position="12"/>
        <end position="68"/>
    </location>
</feature>
<reference evidence="5" key="1">
    <citation type="submission" date="2016-10" db="EMBL/GenBank/DDBJ databases">
        <authorList>
            <person name="Varghese N."/>
            <person name="Submissions S."/>
        </authorList>
    </citation>
    <scope>NUCLEOTIDE SEQUENCE [LARGE SCALE GENOMIC DNA]</scope>
    <source>
        <strain evidence="5">DSM 6150</strain>
    </source>
</reference>
<dbReference type="PANTHER" id="PTHR43080:SF2">
    <property type="entry name" value="CBS DOMAIN-CONTAINING PROTEIN"/>
    <property type="match status" value="1"/>
</dbReference>
<dbReference type="InterPro" id="IPR051257">
    <property type="entry name" value="Diverse_CBS-Domain"/>
</dbReference>
<evidence type="ECO:0000256" key="1">
    <source>
        <dbReference type="ARBA" id="ARBA00023122"/>
    </source>
</evidence>